<accession>A0A077MBT6</accession>
<name>A0A077MBT6_9MICO</name>
<evidence type="ECO:0000259" key="2">
    <source>
        <dbReference type="PROSITE" id="PS50846"/>
    </source>
</evidence>
<protein>
    <recommendedName>
        <fullName evidence="2">HMA domain-containing protein</fullName>
    </recommendedName>
</protein>
<dbReference type="PROSITE" id="PS50846">
    <property type="entry name" value="HMA_2"/>
    <property type="match status" value="1"/>
</dbReference>
<dbReference type="OrthoDB" id="9813965at2"/>
<dbReference type="Gene3D" id="3.30.70.100">
    <property type="match status" value="1"/>
</dbReference>
<dbReference type="EMBL" id="CAJC01000056">
    <property type="protein sequence ID" value="CCI52138.1"/>
    <property type="molecule type" value="Genomic_DNA"/>
</dbReference>
<dbReference type="RefSeq" id="WP_048548326.1">
    <property type="nucleotide sequence ID" value="NZ_HF571038.1"/>
</dbReference>
<dbReference type="PROSITE" id="PS01047">
    <property type="entry name" value="HMA_1"/>
    <property type="match status" value="1"/>
</dbReference>
<feature type="domain" description="HMA" evidence="2">
    <location>
        <begin position="6"/>
        <end position="70"/>
    </location>
</feature>
<dbReference type="AlphaFoldDB" id="A0A077MBT6"/>
<dbReference type="CDD" id="cd00371">
    <property type="entry name" value="HMA"/>
    <property type="match status" value="1"/>
</dbReference>
<dbReference type="Pfam" id="PF00403">
    <property type="entry name" value="HMA"/>
    <property type="match status" value="1"/>
</dbReference>
<comment type="caution">
    <text evidence="3">The sequence shown here is derived from an EMBL/GenBank/DDBJ whole genome shotgun (WGS) entry which is preliminary data.</text>
</comment>
<dbReference type="STRING" id="1193518.BN13_1490005"/>
<evidence type="ECO:0000313" key="4">
    <source>
        <dbReference type="Proteomes" id="UP000035720"/>
    </source>
</evidence>
<keyword evidence="4" id="KW-1185">Reference proteome</keyword>
<sequence>MSTTSSTATITVNGMTCGGCATKVSAAVESVPGITGADVDLAASTVTATGEDVDEAAVRAAIASAGYATA</sequence>
<organism evidence="3 4">
    <name type="scientific">Nostocoides jenkinsii Ben 74</name>
    <dbReference type="NCBI Taxonomy" id="1193518"/>
    <lineage>
        <taxon>Bacteria</taxon>
        <taxon>Bacillati</taxon>
        <taxon>Actinomycetota</taxon>
        <taxon>Actinomycetes</taxon>
        <taxon>Micrococcales</taxon>
        <taxon>Intrasporangiaceae</taxon>
        <taxon>Nostocoides</taxon>
    </lineage>
</organism>
<dbReference type="GO" id="GO:0046872">
    <property type="term" value="F:metal ion binding"/>
    <property type="evidence" value="ECO:0007669"/>
    <property type="project" value="UniProtKB-KW"/>
</dbReference>
<evidence type="ECO:0000313" key="3">
    <source>
        <dbReference type="EMBL" id="CCI52138.1"/>
    </source>
</evidence>
<evidence type="ECO:0000256" key="1">
    <source>
        <dbReference type="ARBA" id="ARBA00022723"/>
    </source>
</evidence>
<dbReference type="SUPFAM" id="SSF55008">
    <property type="entry name" value="HMA, heavy metal-associated domain"/>
    <property type="match status" value="1"/>
</dbReference>
<proteinExistence type="predicted"/>
<dbReference type="Proteomes" id="UP000035720">
    <property type="component" value="Unassembled WGS sequence"/>
</dbReference>
<keyword evidence="1" id="KW-0479">Metal-binding</keyword>
<dbReference type="InterPro" id="IPR017969">
    <property type="entry name" value="Heavy-metal-associated_CS"/>
</dbReference>
<dbReference type="InterPro" id="IPR006121">
    <property type="entry name" value="HMA_dom"/>
</dbReference>
<dbReference type="InterPro" id="IPR036163">
    <property type="entry name" value="HMA_dom_sf"/>
</dbReference>
<gene>
    <name evidence="3" type="ORF">BN13_1490005</name>
</gene>
<reference evidence="3 4" key="1">
    <citation type="journal article" date="2013" name="ISME J.">
        <title>A metabolic model for members of the genus Tetrasphaera involved in enhanced biological phosphorus removal.</title>
        <authorList>
            <person name="Kristiansen R."/>
            <person name="Nguyen H.T.T."/>
            <person name="Saunders A.M."/>
            <person name="Nielsen J.L."/>
            <person name="Wimmer R."/>
            <person name="Le V.Q."/>
            <person name="McIlroy S.J."/>
            <person name="Petrovski S."/>
            <person name="Seviour R.J."/>
            <person name="Calteau A."/>
            <person name="Nielsen K.L."/>
            <person name="Nielsen P.H."/>
        </authorList>
    </citation>
    <scope>NUCLEOTIDE SEQUENCE [LARGE SCALE GENOMIC DNA]</scope>
    <source>
        <strain evidence="3 4">Ben 74</strain>
    </source>
</reference>